<feature type="region of interest" description="Disordered" evidence="1">
    <location>
        <begin position="79"/>
        <end position="120"/>
    </location>
</feature>
<name>A0A7J8ILI1_ROUAE</name>
<organism evidence="2 3">
    <name type="scientific">Rousettus aegyptiacus</name>
    <name type="common">Egyptian fruit bat</name>
    <name type="synonym">Pteropus aegyptiacus</name>
    <dbReference type="NCBI Taxonomy" id="9407"/>
    <lineage>
        <taxon>Eukaryota</taxon>
        <taxon>Metazoa</taxon>
        <taxon>Chordata</taxon>
        <taxon>Craniata</taxon>
        <taxon>Vertebrata</taxon>
        <taxon>Euteleostomi</taxon>
        <taxon>Mammalia</taxon>
        <taxon>Eutheria</taxon>
        <taxon>Laurasiatheria</taxon>
        <taxon>Chiroptera</taxon>
        <taxon>Yinpterochiroptera</taxon>
        <taxon>Pteropodoidea</taxon>
        <taxon>Pteropodidae</taxon>
        <taxon>Rousettinae</taxon>
        <taxon>Rousettus</taxon>
    </lineage>
</organism>
<sequence length="135" mass="14304">MQAGLAGREAPVVLALGAPLRFTAAAESSQLFVGPKTQPKYQHSGTFSAVPPLSRVSEREPLRRGAGALECEPGWAVGREARGGQVTHRRPHDQTNRPPRASGVCRGGEGTAPPLGFRGRGKKANELVISLFSRV</sequence>
<dbReference type="EMBL" id="JACASE010000003">
    <property type="protein sequence ID" value="KAF6485473.1"/>
    <property type="molecule type" value="Genomic_DNA"/>
</dbReference>
<comment type="caution">
    <text evidence="2">The sequence shown here is derived from an EMBL/GenBank/DDBJ whole genome shotgun (WGS) entry which is preliminary data.</text>
</comment>
<keyword evidence="3" id="KW-1185">Reference proteome</keyword>
<accession>A0A7J8ILI1</accession>
<gene>
    <name evidence="2" type="ORF">HJG63_010663</name>
</gene>
<proteinExistence type="predicted"/>
<evidence type="ECO:0000256" key="1">
    <source>
        <dbReference type="SAM" id="MobiDB-lite"/>
    </source>
</evidence>
<evidence type="ECO:0000313" key="2">
    <source>
        <dbReference type="EMBL" id="KAF6485473.1"/>
    </source>
</evidence>
<dbReference type="AlphaFoldDB" id="A0A7J8ILI1"/>
<reference evidence="2 3" key="1">
    <citation type="journal article" date="2020" name="Nature">
        <title>Six reference-quality genomes reveal evolution of bat adaptations.</title>
        <authorList>
            <person name="Jebb D."/>
            <person name="Huang Z."/>
            <person name="Pippel M."/>
            <person name="Hughes G.M."/>
            <person name="Lavrichenko K."/>
            <person name="Devanna P."/>
            <person name="Winkler S."/>
            <person name="Jermiin L.S."/>
            <person name="Skirmuntt E.C."/>
            <person name="Katzourakis A."/>
            <person name="Burkitt-Gray L."/>
            <person name="Ray D.A."/>
            <person name="Sullivan K.A.M."/>
            <person name="Roscito J.G."/>
            <person name="Kirilenko B.M."/>
            <person name="Davalos L.M."/>
            <person name="Corthals A.P."/>
            <person name="Power M.L."/>
            <person name="Jones G."/>
            <person name="Ransome R.D."/>
            <person name="Dechmann D.K.N."/>
            <person name="Locatelli A.G."/>
            <person name="Puechmaille S.J."/>
            <person name="Fedrigo O."/>
            <person name="Jarvis E.D."/>
            <person name="Hiller M."/>
            <person name="Vernes S.C."/>
            <person name="Myers E.W."/>
            <person name="Teeling E.C."/>
        </authorList>
    </citation>
    <scope>NUCLEOTIDE SEQUENCE [LARGE SCALE GENOMIC DNA]</scope>
    <source>
        <strain evidence="2">MRouAeg1</strain>
        <tissue evidence="2">Muscle</tissue>
    </source>
</reference>
<protein>
    <submittedName>
        <fullName evidence="2">Uncharacterized protein</fullName>
    </submittedName>
</protein>
<evidence type="ECO:0000313" key="3">
    <source>
        <dbReference type="Proteomes" id="UP000593571"/>
    </source>
</evidence>
<dbReference type="Proteomes" id="UP000593571">
    <property type="component" value="Unassembled WGS sequence"/>
</dbReference>